<accession>A0ABT2PKV7</accession>
<evidence type="ECO:0000256" key="2">
    <source>
        <dbReference type="HAMAP-Rule" id="MF_01375"/>
    </source>
</evidence>
<dbReference type="SFLD" id="SFLDG01129">
    <property type="entry name" value="C1.5:_HAD__Beta-PGM__Phosphata"/>
    <property type="match status" value="1"/>
</dbReference>
<dbReference type="HAMAP" id="MF_01375">
    <property type="entry name" value="PhnX"/>
    <property type="match status" value="1"/>
</dbReference>
<dbReference type="InterPro" id="IPR036412">
    <property type="entry name" value="HAD-like_sf"/>
</dbReference>
<comment type="similarity">
    <text evidence="2">Belongs to the HAD-like hydrolase superfamily. PhnX family.</text>
</comment>
<dbReference type="NCBIfam" id="TIGR01509">
    <property type="entry name" value="HAD-SF-IA-v3"/>
    <property type="match status" value="1"/>
</dbReference>
<dbReference type="EMBL" id="JAODYH010000004">
    <property type="protein sequence ID" value="MCT9811106.1"/>
    <property type="molecule type" value="Genomic_DNA"/>
</dbReference>
<comment type="catalytic activity">
    <reaction evidence="2">
        <text>phosphonoacetaldehyde + H2O = acetaldehyde + phosphate + H(+)</text>
        <dbReference type="Rhea" id="RHEA:18905"/>
        <dbReference type="ChEBI" id="CHEBI:15343"/>
        <dbReference type="ChEBI" id="CHEBI:15377"/>
        <dbReference type="ChEBI" id="CHEBI:15378"/>
        <dbReference type="ChEBI" id="CHEBI:43474"/>
        <dbReference type="ChEBI" id="CHEBI:58383"/>
        <dbReference type="EC" id="3.11.1.1"/>
    </reaction>
</comment>
<dbReference type="NCBIfam" id="TIGR01422">
    <property type="entry name" value="phosphonatase"/>
    <property type="match status" value="1"/>
</dbReference>
<comment type="subunit">
    <text evidence="2">Homodimer.</text>
</comment>
<dbReference type="Proteomes" id="UP001525968">
    <property type="component" value="Unassembled WGS sequence"/>
</dbReference>
<dbReference type="RefSeq" id="WP_261500287.1">
    <property type="nucleotide sequence ID" value="NZ_JAODYH010000004.1"/>
</dbReference>
<evidence type="ECO:0000256" key="1">
    <source>
        <dbReference type="ARBA" id="ARBA00023270"/>
    </source>
</evidence>
<proteinExistence type="inferred from homology"/>
<dbReference type="EC" id="3.11.1.1" evidence="2"/>
<dbReference type="InterPro" id="IPR023198">
    <property type="entry name" value="PGP-like_dom2"/>
</dbReference>
<feature type="active site" description="Nucleophile" evidence="2">
    <location>
        <position position="33"/>
    </location>
</feature>
<dbReference type="InterPro" id="IPR006439">
    <property type="entry name" value="HAD-SF_hydro_IA"/>
</dbReference>
<comment type="cofactor">
    <cofactor evidence="2">
        <name>Mg(2+)</name>
        <dbReference type="ChEBI" id="CHEBI:18420"/>
    </cofactor>
    <text evidence="2">Binds 1 Mg(2+) ion per subunit.</text>
</comment>
<dbReference type="InterPro" id="IPR050155">
    <property type="entry name" value="HAD-like_hydrolase_sf"/>
</dbReference>
<dbReference type="InterPro" id="IPR023214">
    <property type="entry name" value="HAD_sf"/>
</dbReference>
<protein>
    <recommendedName>
        <fullName evidence="2">Phosphonoacetaldehyde hydrolase</fullName>
        <shortName evidence="2">Phosphonatase</shortName>
        <ecNumber evidence="2">3.11.1.1</ecNumber>
    </recommendedName>
    <alternativeName>
        <fullName evidence="2">Phosphonoacetaldehyde phosphonohydrolase</fullName>
    </alternativeName>
</protein>
<comment type="caution">
    <text evidence="3">The sequence shown here is derived from an EMBL/GenBank/DDBJ whole genome shotgun (WGS) entry which is preliminary data.</text>
</comment>
<dbReference type="Gene3D" id="1.10.150.240">
    <property type="entry name" value="Putative phosphatase, domain 2"/>
    <property type="match status" value="1"/>
</dbReference>
<feature type="binding site" evidence="2">
    <location>
        <position position="33"/>
    </location>
    <ligand>
        <name>Mg(2+)</name>
        <dbReference type="ChEBI" id="CHEBI:18420"/>
    </ligand>
</feature>
<keyword evidence="2" id="KW-0460">Magnesium</keyword>
<reference evidence="3 4" key="1">
    <citation type="submission" date="2022-09" db="EMBL/GenBank/DDBJ databases">
        <title>Draft genome of isolate Be4.</title>
        <authorList>
            <person name="Sanchez-Castro I."/>
            <person name="Martinez-Rodriguez P."/>
            <person name="Descostes M."/>
            <person name="Merroun M."/>
        </authorList>
    </citation>
    <scope>NUCLEOTIDE SEQUENCE [LARGE SCALE GENOMIC DNA]</scope>
    <source>
        <strain evidence="3 4">Be4</strain>
    </source>
</reference>
<name>A0ABT2PKV7_9BURK</name>
<dbReference type="SUPFAM" id="SSF56784">
    <property type="entry name" value="HAD-like"/>
    <property type="match status" value="1"/>
</dbReference>
<dbReference type="GO" id="GO:0050194">
    <property type="term" value="F:phosphonoacetaldehyde hydrolase activity"/>
    <property type="evidence" value="ECO:0007669"/>
    <property type="project" value="UniProtKB-EC"/>
</dbReference>
<dbReference type="InterPro" id="IPR006323">
    <property type="entry name" value="Phosphonoacetald_hydro"/>
</dbReference>
<keyword evidence="4" id="KW-1185">Reference proteome</keyword>
<gene>
    <name evidence="2" type="primary">phnX</name>
    <name evidence="3" type="ORF">N0K08_10715</name>
</gene>
<comment type="function">
    <text evidence="2">Involved in phosphonate degradation.</text>
</comment>
<dbReference type="PANTHER" id="PTHR43434:SF19">
    <property type="entry name" value="PHOSPHONOACETALDEHYDE HYDROLASE"/>
    <property type="match status" value="1"/>
</dbReference>
<organism evidence="3 4">
    <name type="scientific">Acidovorax bellezanensis</name>
    <dbReference type="NCBI Taxonomy" id="2976702"/>
    <lineage>
        <taxon>Bacteria</taxon>
        <taxon>Pseudomonadati</taxon>
        <taxon>Pseudomonadota</taxon>
        <taxon>Betaproteobacteria</taxon>
        <taxon>Burkholderiales</taxon>
        <taxon>Comamonadaceae</taxon>
        <taxon>Acidovorax</taxon>
    </lineage>
</organism>
<dbReference type="Gene3D" id="3.40.50.1000">
    <property type="entry name" value="HAD superfamily/HAD-like"/>
    <property type="match status" value="1"/>
</dbReference>
<keyword evidence="2" id="KW-0479">Metal-binding</keyword>
<dbReference type="PANTHER" id="PTHR43434">
    <property type="entry name" value="PHOSPHOGLYCOLATE PHOSPHATASE"/>
    <property type="match status" value="1"/>
</dbReference>
<dbReference type="SFLD" id="SFLDS00003">
    <property type="entry name" value="Haloacid_Dehalogenase"/>
    <property type="match status" value="1"/>
</dbReference>
<keyword evidence="1 2" id="KW-0704">Schiff base</keyword>
<keyword evidence="2 3" id="KW-0378">Hydrolase</keyword>
<feature type="active site" description="Schiff-base intermediate with substrate" evidence="2">
    <location>
        <position position="74"/>
    </location>
</feature>
<sequence length="299" mass="31400">MTATLVPLFSDTCAFLPDAAPADLAPLQGVVFDWAGTLVDFGSLAPTQIFVEAFATFGISITLAQARGPMGLSKWQHIHQLLQEPLIHAQWLRVFGQAPQDADVDAVYARFMPLQIAKVGEFSAPIAGAAEVLQWLRDQGLRTGSCSGYPRVVLDKLLPQAAAAGVAPEYVVAGDELAAGARPGPFMALANVLALGIGDVRACVKVDDTVPGIDEGRNAGMWTVGLSLSGNEVGYSLAEYAQAPAEEVAARIAAAEHKLRAAGAHYVVDSIQDLPGVLLEIAARMRAGVEPGPLRAPTR</sequence>
<feature type="binding site" evidence="2">
    <location>
        <position position="35"/>
    </location>
    <ligand>
        <name>Mg(2+)</name>
        <dbReference type="ChEBI" id="CHEBI:18420"/>
    </ligand>
</feature>
<evidence type="ECO:0000313" key="3">
    <source>
        <dbReference type="EMBL" id="MCT9811106.1"/>
    </source>
</evidence>
<feature type="binding site" evidence="2">
    <location>
        <position position="208"/>
    </location>
    <ligand>
        <name>Mg(2+)</name>
        <dbReference type="ChEBI" id="CHEBI:18420"/>
    </ligand>
</feature>
<dbReference type="Pfam" id="PF00702">
    <property type="entry name" value="Hydrolase"/>
    <property type="match status" value="1"/>
</dbReference>
<evidence type="ECO:0000313" key="4">
    <source>
        <dbReference type="Proteomes" id="UP001525968"/>
    </source>
</evidence>